<accession>A0A202B6F8</accession>
<gene>
    <name evidence="2" type="ORF">CBW21_15685</name>
</gene>
<organism evidence="2 3">
    <name type="scientific">Chromobacterium violaceum</name>
    <dbReference type="NCBI Taxonomy" id="536"/>
    <lineage>
        <taxon>Bacteria</taxon>
        <taxon>Pseudomonadati</taxon>
        <taxon>Pseudomonadota</taxon>
        <taxon>Betaproteobacteria</taxon>
        <taxon>Neisseriales</taxon>
        <taxon>Chromobacteriaceae</taxon>
        <taxon>Chromobacterium</taxon>
    </lineage>
</organism>
<dbReference type="SUPFAM" id="SSF53850">
    <property type="entry name" value="Periplasmic binding protein-like II"/>
    <property type="match status" value="1"/>
</dbReference>
<protein>
    <recommendedName>
        <fullName evidence="1">Solute-binding protein family 3/N-terminal domain-containing protein</fullName>
    </recommendedName>
</protein>
<dbReference type="InterPro" id="IPR001638">
    <property type="entry name" value="Solute-binding_3/MltF_N"/>
</dbReference>
<feature type="domain" description="Solute-binding protein family 3/N-terminal" evidence="1">
    <location>
        <begin position="69"/>
        <end position="287"/>
    </location>
</feature>
<dbReference type="Pfam" id="PF00497">
    <property type="entry name" value="SBP_bac_3"/>
    <property type="match status" value="1"/>
</dbReference>
<proteinExistence type="predicted"/>
<dbReference type="PANTHER" id="PTHR38834:SF3">
    <property type="entry name" value="SOLUTE-BINDING PROTEIN FAMILY 3_N-TERMINAL DOMAIN-CONTAINING PROTEIN"/>
    <property type="match status" value="1"/>
</dbReference>
<evidence type="ECO:0000259" key="1">
    <source>
        <dbReference type="Pfam" id="PF00497"/>
    </source>
</evidence>
<evidence type="ECO:0000313" key="3">
    <source>
        <dbReference type="Proteomes" id="UP000196342"/>
    </source>
</evidence>
<comment type="caution">
    <text evidence="2">The sequence shown here is derived from an EMBL/GenBank/DDBJ whole genome shotgun (WGS) entry which is preliminary data.</text>
</comment>
<dbReference type="EMBL" id="NHOO01000013">
    <property type="protein sequence ID" value="OVE47104.1"/>
    <property type="molecule type" value="Genomic_DNA"/>
</dbReference>
<dbReference type="Proteomes" id="UP000196342">
    <property type="component" value="Unassembled WGS sequence"/>
</dbReference>
<name>A0A202B6F8_CHRVL</name>
<dbReference type="PANTHER" id="PTHR38834">
    <property type="entry name" value="PERIPLASMIC SUBSTRATE BINDING PROTEIN FAMILY 3"/>
    <property type="match status" value="1"/>
</dbReference>
<evidence type="ECO:0000313" key="2">
    <source>
        <dbReference type="EMBL" id="OVE47104.1"/>
    </source>
</evidence>
<reference evidence="2 3" key="1">
    <citation type="submission" date="2017-05" db="EMBL/GenBank/DDBJ databases">
        <title>Chromobacterium violaceum GHPS1 isolated from Hydrocarbon polluted soil in French Guiana display an awesome secondary metabolite arsenal and a battery of drug and heavy-metal-resistance and detoxification of xenobiotics proteins.</title>
        <authorList>
            <person name="Belbahri L."/>
        </authorList>
    </citation>
    <scope>NUCLEOTIDE SEQUENCE [LARGE SCALE GENOMIC DNA]</scope>
    <source>
        <strain evidence="2 3">GHPS1</strain>
    </source>
</reference>
<dbReference type="Gene3D" id="3.40.190.10">
    <property type="entry name" value="Periplasmic binding protein-like II"/>
    <property type="match status" value="2"/>
</dbReference>
<dbReference type="AlphaFoldDB" id="A0A202B6F8"/>
<keyword evidence="3" id="KW-1185">Reference proteome</keyword>
<sequence length="289" mass="32689">MLLMASPLLFASMPRFHRGSFFIRRAYSGKRKHANAPVKPMRARLIALLLALASPIIRAEAPPPDLLALTETLPPLSYEEDGARKGFANELLQMMLRDSGLRAAVEIKPWSRALREAQQTPNTLLYLTVRTPEREAWFKWVGPALPLPIELFRLSGPNAVPFFALEDLSRARVAVARDTPGQKMLEDLGLSDRDALVLTNDEAQSAKLLYARRVQFSVGVALFQRYAARKQGLDPERLESVRVLDDHTRFYFALQKDSKPEYAARLQAALDRIKQDGRYAALLKRYNHP</sequence>